<evidence type="ECO:0000256" key="5">
    <source>
        <dbReference type="SAM" id="SignalP"/>
    </source>
</evidence>
<dbReference type="OrthoDB" id="4691307at2759"/>
<feature type="signal peptide" evidence="5">
    <location>
        <begin position="1"/>
        <end position="26"/>
    </location>
</feature>
<dbReference type="InterPro" id="IPR001611">
    <property type="entry name" value="Leu-rich_rpt"/>
</dbReference>
<evidence type="ECO:0000313" key="7">
    <source>
        <dbReference type="Proteomes" id="UP000279307"/>
    </source>
</evidence>
<keyword evidence="4" id="KW-0812">Transmembrane</keyword>
<protein>
    <recommendedName>
        <fullName evidence="8">Immunoglobulin superfamily member</fullName>
    </recommendedName>
</protein>
<evidence type="ECO:0000313" key="6">
    <source>
        <dbReference type="EMBL" id="RLU17898.1"/>
    </source>
</evidence>
<keyword evidence="3" id="KW-0677">Repeat</keyword>
<dbReference type="GO" id="GO:0005886">
    <property type="term" value="C:plasma membrane"/>
    <property type="evidence" value="ECO:0007669"/>
    <property type="project" value="TreeGrafter"/>
</dbReference>
<evidence type="ECO:0000256" key="2">
    <source>
        <dbReference type="ARBA" id="ARBA00022729"/>
    </source>
</evidence>
<proteinExistence type="predicted"/>
<dbReference type="Gene3D" id="3.80.10.10">
    <property type="entry name" value="Ribonuclease Inhibitor"/>
    <property type="match status" value="2"/>
</dbReference>
<dbReference type="InterPro" id="IPR003591">
    <property type="entry name" value="Leu-rich_rpt_typical-subtyp"/>
</dbReference>
<feature type="transmembrane region" description="Helical" evidence="4">
    <location>
        <begin position="315"/>
        <end position="337"/>
    </location>
</feature>
<dbReference type="PROSITE" id="PS51450">
    <property type="entry name" value="LRR"/>
    <property type="match status" value="1"/>
</dbReference>
<evidence type="ECO:0008006" key="8">
    <source>
        <dbReference type="Google" id="ProtNLM"/>
    </source>
</evidence>
<dbReference type="PANTHER" id="PTHR24369:SF210">
    <property type="entry name" value="CHAOPTIN-RELATED"/>
    <property type="match status" value="1"/>
</dbReference>
<dbReference type="Pfam" id="PF13855">
    <property type="entry name" value="LRR_8"/>
    <property type="match status" value="2"/>
</dbReference>
<keyword evidence="4" id="KW-1133">Transmembrane helix</keyword>
<evidence type="ECO:0000256" key="4">
    <source>
        <dbReference type="SAM" id="Phobius"/>
    </source>
</evidence>
<gene>
    <name evidence="6" type="ORF">DMN91_010137</name>
</gene>
<feature type="chain" id="PRO_5018086165" description="Immunoglobulin superfamily member" evidence="5">
    <location>
        <begin position="27"/>
        <end position="424"/>
    </location>
</feature>
<name>A0A3L8DDA7_OOCBI</name>
<comment type="caution">
    <text evidence="6">The sequence shown here is derived from an EMBL/GenBank/DDBJ whole genome shotgun (WGS) entry which is preliminary data.</text>
</comment>
<organism evidence="6 7">
    <name type="scientific">Ooceraea biroi</name>
    <name type="common">Clonal raider ant</name>
    <name type="synonym">Cerapachys biroi</name>
    <dbReference type="NCBI Taxonomy" id="2015173"/>
    <lineage>
        <taxon>Eukaryota</taxon>
        <taxon>Metazoa</taxon>
        <taxon>Ecdysozoa</taxon>
        <taxon>Arthropoda</taxon>
        <taxon>Hexapoda</taxon>
        <taxon>Insecta</taxon>
        <taxon>Pterygota</taxon>
        <taxon>Neoptera</taxon>
        <taxon>Endopterygota</taxon>
        <taxon>Hymenoptera</taxon>
        <taxon>Apocrita</taxon>
        <taxon>Aculeata</taxon>
        <taxon>Formicoidea</taxon>
        <taxon>Formicidae</taxon>
        <taxon>Dorylinae</taxon>
        <taxon>Ooceraea</taxon>
    </lineage>
</organism>
<reference evidence="6 7" key="1">
    <citation type="journal article" date="2018" name="Genome Res.">
        <title>The genomic architecture and molecular evolution of ant odorant receptors.</title>
        <authorList>
            <person name="McKenzie S.K."/>
            <person name="Kronauer D.J.C."/>
        </authorList>
    </citation>
    <scope>NUCLEOTIDE SEQUENCE [LARGE SCALE GENOMIC DNA]</scope>
    <source>
        <strain evidence="6">Clonal line C1</strain>
    </source>
</reference>
<dbReference type="InterPro" id="IPR050541">
    <property type="entry name" value="LRR_TM_domain-containing"/>
</dbReference>
<dbReference type="EMBL" id="QOIP01000010">
    <property type="protein sequence ID" value="RLU17898.1"/>
    <property type="molecule type" value="Genomic_DNA"/>
</dbReference>
<dbReference type="PANTHER" id="PTHR24369">
    <property type="entry name" value="ANTIGEN BSP, PUTATIVE-RELATED"/>
    <property type="match status" value="1"/>
</dbReference>
<keyword evidence="1" id="KW-0433">Leucine-rich repeat</keyword>
<keyword evidence="4" id="KW-0472">Membrane</keyword>
<accession>A0A3L8DDA7</accession>
<dbReference type="AlphaFoldDB" id="A0A3L8DDA7"/>
<dbReference type="SMART" id="SM00369">
    <property type="entry name" value="LRR_TYP"/>
    <property type="match status" value="4"/>
</dbReference>
<keyword evidence="2 5" id="KW-0732">Signal</keyword>
<evidence type="ECO:0000256" key="3">
    <source>
        <dbReference type="ARBA" id="ARBA00022737"/>
    </source>
</evidence>
<evidence type="ECO:0000256" key="1">
    <source>
        <dbReference type="ARBA" id="ARBA00022614"/>
    </source>
</evidence>
<dbReference type="InterPro" id="IPR032675">
    <property type="entry name" value="LRR_dom_sf"/>
</dbReference>
<dbReference type="Proteomes" id="UP000279307">
    <property type="component" value="Chromosome 10"/>
</dbReference>
<dbReference type="SUPFAM" id="SSF52058">
    <property type="entry name" value="L domain-like"/>
    <property type="match status" value="1"/>
</dbReference>
<sequence length="424" mass="47345">MTRELVRTPFVVLVLDVVVIGVSVHSAGWCPSLCVCDTWYGLQHASCSGRHLYSIHTGAPSTVQALDLSNNSISLLNNYELMEAGLSQLKYLNLSANTISEIGLNAFTGLSELMVLDLSHNHLYYLLPDIFISTTNLRILRLSKNNFDSHIPKLECPWLTELSLDSCEISHVPTDTFNGLSYLQKLDLSNNLMIQLDTIALDALQFLRKLSIEGNPWSCDKLTYDLQMYLAHRNVQYQAICAKGPEPKKFEKMIAYSPRIKYEKYRPVIKSGVRDSVITTRKNVVSTPTRENAPARGNATDEGSFAGTLNALSPYWFFTIGFLLGNACGIFTCYIWLTQKISCCRGCRARDIRRRGSDTQRISLLQNLWQLEDSALDESGTTSCPGTPPPPYREVMLRPGLYRNPSVTTNLNNNFSDAAGAGYS</sequence>
<dbReference type="PRINTS" id="PR00019">
    <property type="entry name" value="LEURICHRPT"/>
</dbReference>